<evidence type="ECO:0000313" key="6">
    <source>
        <dbReference type="EMBL" id="GES90808.1"/>
    </source>
</evidence>
<evidence type="ECO:0000313" key="7">
    <source>
        <dbReference type="Proteomes" id="UP000615446"/>
    </source>
</evidence>
<evidence type="ECO:0000259" key="5">
    <source>
        <dbReference type="PROSITE" id="PS50089"/>
    </source>
</evidence>
<evidence type="ECO:0000256" key="4">
    <source>
        <dbReference type="PROSITE-ProRule" id="PRU00175"/>
    </source>
</evidence>
<dbReference type="Pfam" id="PF13639">
    <property type="entry name" value="zf-RING_2"/>
    <property type="match status" value="1"/>
</dbReference>
<gene>
    <name evidence="6" type="ORF">RCL2_001763300</name>
</gene>
<dbReference type="PROSITE" id="PS00518">
    <property type="entry name" value="ZF_RING_1"/>
    <property type="match status" value="1"/>
</dbReference>
<dbReference type="PANTHER" id="PTHR47692:SF2">
    <property type="entry name" value="ZINC FINGER RING-TYPE DOMAIN CONTAINING PROTEIN"/>
    <property type="match status" value="1"/>
</dbReference>
<dbReference type="Gene3D" id="3.30.40.10">
    <property type="entry name" value="Zinc/RING finger domain, C3HC4 (zinc finger)"/>
    <property type="match status" value="1"/>
</dbReference>
<dbReference type="SUPFAM" id="SSF57850">
    <property type="entry name" value="RING/U-box"/>
    <property type="match status" value="1"/>
</dbReference>
<organism evidence="6 7">
    <name type="scientific">Rhizophagus clarus</name>
    <dbReference type="NCBI Taxonomy" id="94130"/>
    <lineage>
        <taxon>Eukaryota</taxon>
        <taxon>Fungi</taxon>
        <taxon>Fungi incertae sedis</taxon>
        <taxon>Mucoromycota</taxon>
        <taxon>Glomeromycotina</taxon>
        <taxon>Glomeromycetes</taxon>
        <taxon>Glomerales</taxon>
        <taxon>Glomeraceae</taxon>
        <taxon>Rhizophagus</taxon>
    </lineage>
</organism>
<dbReference type="SMART" id="SM00184">
    <property type="entry name" value="RING"/>
    <property type="match status" value="1"/>
</dbReference>
<keyword evidence="2 4" id="KW-0863">Zinc-finger</keyword>
<comment type="caution">
    <text evidence="6">The sequence shown here is derived from an EMBL/GenBank/DDBJ whole genome shotgun (WGS) entry which is preliminary data.</text>
</comment>
<dbReference type="GO" id="GO:0008270">
    <property type="term" value="F:zinc ion binding"/>
    <property type="evidence" value="ECO:0007669"/>
    <property type="project" value="UniProtKB-KW"/>
</dbReference>
<name>A0A8H3LT27_9GLOM</name>
<dbReference type="InterPro" id="IPR013083">
    <property type="entry name" value="Znf_RING/FYVE/PHD"/>
</dbReference>
<accession>A0A8H3LT27</accession>
<evidence type="ECO:0000256" key="2">
    <source>
        <dbReference type="ARBA" id="ARBA00022771"/>
    </source>
</evidence>
<dbReference type="EMBL" id="BLAL01000196">
    <property type="protein sequence ID" value="GES90808.1"/>
    <property type="molecule type" value="Genomic_DNA"/>
</dbReference>
<reference evidence="6" key="1">
    <citation type="submission" date="2019-10" db="EMBL/GenBank/DDBJ databases">
        <title>Conservation and host-specific expression of non-tandemly repeated heterogenous ribosome RNA gene in arbuscular mycorrhizal fungi.</title>
        <authorList>
            <person name="Maeda T."/>
            <person name="Kobayashi Y."/>
            <person name="Nakagawa T."/>
            <person name="Ezawa T."/>
            <person name="Yamaguchi K."/>
            <person name="Bino T."/>
            <person name="Nishimoto Y."/>
            <person name="Shigenobu S."/>
            <person name="Kawaguchi M."/>
        </authorList>
    </citation>
    <scope>NUCLEOTIDE SEQUENCE</scope>
    <source>
        <strain evidence="6">HR1</strain>
    </source>
</reference>
<dbReference type="AlphaFoldDB" id="A0A8H3LT27"/>
<sequence length="308" mass="36143">MSRNRVQASNFLGFEEKHLYYDQDNILTETFFESFETEENEESDCDSSCPTTEEKLNSYASDTFKNSTLNCSSSAPSITTISDSMDDINVSNCPICLQAYQEQCYLYPCYHSFCVSCIRQWLFVTPDCPLCKFKVEFLITDVDDSKGTFTKLYIDDTVENDIRSKMKRQKWISNITENNSDLKLIRSKIYSENLSSTNVSNLRSRKIFTFNKYDIERVRPFITRDLIILLSDAYDVIVDEYVFSVILSFYKQKKTKNEIIEMLKPWIGRSTEKFIHEINQFIESELNIDTWDKSLLKMVQTNLIPYRL</sequence>
<dbReference type="OrthoDB" id="21204at2759"/>
<keyword evidence="3" id="KW-0862">Zinc</keyword>
<protein>
    <submittedName>
        <fullName evidence="6">E3 ubiquitin-protein ligase Topors-like</fullName>
    </submittedName>
</protein>
<evidence type="ECO:0000256" key="1">
    <source>
        <dbReference type="ARBA" id="ARBA00022723"/>
    </source>
</evidence>
<feature type="domain" description="RING-type" evidence="5">
    <location>
        <begin position="93"/>
        <end position="132"/>
    </location>
</feature>
<proteinExistence type="predicted"/>
<keyword evidence="1" id="KW-0479">Metal-binding</keyword>
<dbReference type="PROSITE" id="PS50089">
    <property type="entry name" value="ZF_RING_2"/>
    <property type="match status" value="1"/>
</dbReference>
<dbReference type="InterPro" id="IPR017907">
    <property type="entry name" value="Znf_RING_CS"/>
</dbReference>
<dbReference type="Proteomes" id="UP000615446">
    <property type="component" value="Unassembled WGS sequence"/>
</dbReference>
<dbReference type="PANTHER" id="PTHR47692">
    <property type="entry name" value="RING/U-BOX SUPERFAMILY PROTEIN"/>
    <property type="match status" value="1"/>
</dbReference>
<dbReference type="InterPro" id="IPR001841">
    <property type="entry name" value="Znf_RING"/>
</dbReference>
<evidence type="ECO:0000256" key="3">
    <source>
        <dbReference type="ARBA" id="ARBA00022833"/>
    </source>
</evidence>